<proteinExistence type="predicted"/>
<accession>W7YVC7</accession>
<evidence type="ECO:0000313" key="11">
    <source>
        <dbReference type="Proteomes" id="UP000019364"/>
    </source>
</evidence>
<evidence type="ECO:0000256" key="9">
    <source>
        <dbReference type="ARBA" id="ARBA00030321"/>
    </source>
</evidence>
<dbReference type="RefSeq" id="WP_156327200.1">
    <property type="nucleotide sequence ID" value="NZ_BAVZ01000001.1"/>
</dbReference>
<keyword evidence="5" id="KW-0449">Lipoprotein</keyword>
<gene>
    <name evidence="10" type="ORF">JCM16418_332</name>
</gene>
<keyword evidence="2" id="KW-0964">Secreted</keyword>
<organism evidence="10 11">
    <name type="scientific">Paenibacillus pini JCM 16418</name>
    <dbReference type="NCBI Taxonomy" id="1236976"/>
    <lineage>
        <taxon>Bacteria</taxon>
        <taxon>Bacillati</taxon>
        <taxon>Bacillota</taxon>
        <taxon>Bacilli</taxon>
        <taxon>Bacillales</taxon>
        <taxon>Paenibacillaceae</taxon>
        <taxon>Paenibacillus</taxon>
    </lineage>
</organism>
<dbReference type="InterPro" id="IPR009233">
    <property type="entry name" value="Competence_ComX_Bacillus"/>
</dbReference>
<dbReference type="GO" id="GO:0005186">
    <property type="term" value="F:pheromone activity"/>
    <property type="evidence" value="ECO:0007669"/>
    <property type="project" value="UniProtKB-KW"/>
</dbReference>
<dbReference type="Proteomes" id="UP000019364">
    <property type="component" value="Unassembled WGS sequence"/>
</dbReference>
<dbReference type="STRING" id="1236976.JCM16418_332"/>
<dbReference type="AlphaFoldDB" id="W7YVC7"/>
<reference evidence="10 11" key="1">
    <citation type="journal article" date="2014" name="Genome Announc.">
        <title>Draft Genome Sequence of Paenibacillus pini JCM 16418T, Isolated from the Rhizosphere of Pine Tree.</title>
        <authorList>
            <person name="Yuki M."/>
            <person name="Oshima K."/>
            <person name="Suda W."/>
            <person name="Oshida Y."/>
            <person name="Kitamura K."/>
            <person name="Iida Y."/>
            <person name="Hattori M."/>
            <person name="Ohkuma M."/>
        </authorList>
    </citation>
    <scope>NUCLEOTIDE SEQUENCE [LARGE SCALE GENOMIC DNA]</scope>
    <source>
        <strain evidence="10 11">JCM 16418</strain>
    </source>
</reference>
<evidence type="ECO:0000256" key="3">
    <source>
        <dbReference type="ARBA" id="ARBA00023044"/>
    </source>
</evidence>
<comment type="caution">
    <text evidence="10">The sequence shown here is derived from an EMBL/GenBank/DDBJ whole genome shotgun (WGS) entry which is preliminary data.</text>
</comment>
<evidence type="ECO:0000256" key="8">
    <source>
        <dbReference type="ARBA" id="ARBA00029545"/>
    </source>
</evidence>
<keyword evidence="3" id="KW-0588">Pheromone</keyword>
<name>W7YVC7_9BACL</name>
<keyword evidence="11" id="KW-1185">Reference proteome</keyword>
<sequence>MLKEIVQLLMKDLNQAEMFKNGKLQFAGISPMEHRALQDVLNSKGNFQLVLWGS</sequence>
<comment type="subunit">
    <text evidence="7">Interacts directly with the sensor histidine kinase ComP and stimulates its activity.</text>
</comment>
<protein>
    <recommendedName>
        <fullName evidence="8">ComX pheromone</fullName>
    </recommendedName>
    <alternativeName>
        <fullName evidence="9">Competence pheromone</fullName>
    </alternativeName>
</protein>
<evidence type="ECO:0000313" key="10">
    <source>
        <dbReference type="EMBL" id="GAF06379.1"/>
    </source>
</evidence>
<evidence type="ECO:0000256" key="5">
    <source>
        <dbReference type="ARBA" id="ARBA00023288"/>
    </source>
</evidence>
<dbReference type="GO" id="GO:0030420">
    <property type="term" value="P:establishment of competence for transformation"/>
    <property type="evidence" value="ECO:0007669"/>
    <property type="project" value="UniProtKB-KW"/>
</dbReference>
<dbReference type="Pfam" id="PF05952">
    <property type="entry name" value="ComX"/>
    <property type="match status" value="1"/>
</dbReference>
<evidence type="ECO:0000256" key="7">
    <source>
        <dbReference type="ARBA" id="ARBA00029483"/>
    </source>
</evidence>
<comment type="subcellular location">
    <subcellularLocation>
        <location evidence="1">Secreted</location>
    </subcellularLocation>
</comment>
<dbReference type="EMBL" id="BAVZ01000001">
    <property type="protein sequence ID" value="GAF06379.1"/>
    <property type="molecule type" value="Genomic_DNA"/>
</dbReference>
<dbReference type="OrthoDB" id="2627955at2"/>
<evidence type="ECO:0000256" key="2">
    <source>
        <dbReference type="ARBA" id="ARBA00022525"/>
    </source>
</evidence>
<keyword evidence="4" id="KW-0178">Competence</keyword>
<dbReference type="GO" id="GO:0005576">
    <property type="term" value="C:extracellular region"/>
    <property type="evidence" value="ECO:0007669"/>
    <property type="project" value="UniProtKB-SubCell"/>
</dbReference>
<evidence type="ECO:0000256" key="4">
    <source>
        <dbReference type="ARBA" id="ARBA00023287"/>
    </source>
</evidence>
<keyword evidence="6" id="KW-0636">Prenylation</keyword>
<evidence type="ECO:0000256" key="1">
    <source>
        <dbReference type="ARBA" id="ARBA00004613"/>
    </source>
</evidence>
<evidence type="ECO:0000256" key="6">
    <source>
        <dbReference type="ARBA" id="ARBA00023289"/>
    </source>
</evidence>